<feature type="region of interest" description="Disordered" evidence="5">
    <location>
        <begin position="548"/>
        <end position="569"/>
    </location>
</feature>
<proteinExistence type="predicted"/>
<reference evidence="7" key="1">
    <citation type="journal article" date="2023" name="G3 (Bethesda)">
        <title>A reference genome for the long-term kleptoplast-retaining sea slug Elysia crispata morphotype clarki.</title>
        <authorList>
            <person name="Eastman K.E."/>
            <person name="Pendleton A.L."/>
            <person name="Shaikh M.A."/>
            <person name="Suttiyut T."/>
            <person name="Ogas R."/>
            <person name="Tomko P."/>
            <person name="Gavelis G."/>
            <person name="Widhalm J.R."/>
            <person name="Wisecaver J.H."/>
        </authorList>
    </citation>
    <scope>NUCLEOTIDE SEQUENCE</scope>
    <source>
        <strain evidence="7">ECLA1</strain>
    </source>
</reference>
<name>A0AAE0YCM3_9GAST</name>
<evidence type="ECO:0000256" key="1">
    <source>
        <dbReference type="ARBA" id="ARBA00004141"/>
    </source>
</evidence>
<feature type="compositionally biased region" description="Polar residues" evidence="5">
    <location>
        <begin position="53"/>
        <end position="66"/>
    </location>
</feature>
<feature type="compositionally biased region" description="Basic and acidic residues" evidence="5">
    <location>
        <begin position="26"/>
        <end position="38"/>
    </location>
</feature>
<evidence type="ECO:0000313" key="8">
    <source>
        <dbReference type="Proteomes" id="UP001283361"/>
    </source>
</evidence>
<feature type="transmembrane region" description="Helical" evidence="6">
    <location>
        <begin position="907"/>
        <end position="926"/>
    </location>
</feature>
<dbReference type="PANTHER" id="PTHR12489">
    <property type="entry name" value="LIPOMA HMGIC FUSION PARTNER-LIKE PROTEIN"/>
    <property type="match status" value="1"/>
</dbReference>
<feature type="compositionally biased region" description="Polar residues" evidence="5">
    <location>
        <begin position="809"/>
        <end position="839"/>
    </location>
</feature>
<gene>
    <name evidence="7" type="ORF">RRG08_042793</name>
</gene>
<evidence type="ECO:0000256" key="6">
    <source>
        <dbReference type="SAM" id="Phobius"/>
    </source>
</evidence>
<feature type="region of interest" description="Disordered" evidence="5">
    <location>
        <begin position="411"/>
        <end position="490"/>
    </location>
</feature>
<evidence type="ECO:0000313" key="7">
    <source>
        <dbReference type="EMBL" id="KAK3740808.1"/>
    </source>
</evidence>
<feature type="compositionally biased region" description="Basic residues" evidence="5">
    <location>
        <begin position="556"/>
        <end position="566"/>
    </location>
</feature>
<feature type="region of interest" description="Disordered" evidence="5">
    <location>
        <begin position="1"/>
        <end position="38"/>
    </location>
</feature>
<dbReference type="Pfam" id="PF10242">
    <property type="entry name" value="L_HMGIC_fpl"/>
    <property type="match status" value="1"/>
</dbReference>
<evidence type="ECO:0000256" key="3">
    <source>
        <dbReference type="ARBA" id="ARBA00022989"/>
    </source>
</evidence>
<feature type="transmembrane region" description="Helical" evidence="6">
    <location>
        <begin position="862"/>
        <end position="887"/>
    </location>
</feature>
<feature type="compositionally biased region" description="Basic and acidic residues" evidence="5">
    <location>
        <begin position="418"/>
        <end position="436"/>
    </location>
</feature>
<comment type="caution">
    <text evidence="7">The sequence shown here is derived from an EMBL/GenBank/DDBJ whole genome shotgun (WGS) entry which is preliminary data.</text>
</comment>
<dbReference type="InterPro" id="IPR019372">
    <property type="entry name" value="LHFPL"/>
</dbReference>
<feature type="compositionally biased region" description="Polar residues" evidence="5">
    <location>
        <begin position="7"/>
        <end position="23"/>
    </location>
</feature>
<sequence length="995" mass="109767">MEKDKTQSVFENIENSHLPNTASVLEDSKFGSDTVPDRNHGIKLTLDWPYSQSKASVSTTQPSQLHSLDDRKRQEKSEEVWRSVNSKGIKNIPNNVSKTHQPCANESVNRGSNLLGSYCTLADSNSVETTRKDNCNQAIALRLCDPQEINRCDKLEHKETTEDQHAIKKERNPDLDLINVGGTLCAVDLATKDQEVTRAAHAGEYCLASPINDFGYGHVIQSRDVERTSSINNVHTPCRTSTVSDRSSATSSERRVLGRNTPVVYANLPNALFNTSDQVHWTSSFYPQHNNCHANCISREVNLPQNVGISYCLVKHEDFPQRRPVIQQTQAECSSCSCLGSLKSKKETHSGNKLNKEPGISNDTHTTAEMDNSNSSAPSGRHYYNSGSALLKPLMKRMSMLTKAGAFRNWASTSAKTSKIDNSKTESKTSDRDLDRTSALGDDDGNSTVVGLDLSLPPRFSQIDSCPRQPLPRLPPPNPQGSQNHPRHHDHSFECLQQQNGQQQYHQSRFVNQQPERELFINFHQPQQERYVLHQSCSGFSLGHPLHSPHFLQHQQTHHPIYHHHPPQQQQQYQQQQQQQLQRLQQQHHQLARPSSTESLSSLLQTVRCGQNRYRISPVSILWTFLSVLLASACALSLATPCWMVHPDHIHSFGLFNVCIRDRRFALPRPLCMTYSDMKLWGVALPSALPPSLVSSKSSFISYPPSGASSSRGGYHPDIPPSSAATGGGPRQRRSARYSAGNKFRSSQDFSSFGTKNNLSLANNGLMRNTAERPHPFNLNGEILPFKQYYGANNNKGNNTNRKLKTKSTEAGNESNNGSQTGSRRAQSAAQISIPSTQRDTYRGRTAEASGLFSIPSVAWQAACLLFGAGVCVQVLGAMVSIAILVVTDPLHRRLATANGFLQTAGVFLLAAGLVLYPAGFGSHFYRYYCGADGSFRSGRCHMGWSYVIAVMSTALSVFCPVMSSFAEAQQTVKAGGAARGTACKQGAARTEASA</sequence>
<evidence type="ECO:0000256" key="5">
    <source>
        <dbReference type="SAM" id="MobiDB-lite"/>
    </source>
</evidence>
<feature type="transmembrane region" description="Helical" evidence="6">
    <location>
        <begin position="947"/>
        <end position="967"/>
    </location>
</feature>
<keyword evidence="8" id="KW-1185">Reference proteome</keyword>
<dbReference type="PANTHER" id="PTHR12489:SF22">
    <property type="entry name" value="SI:DKEY-35M8.1"/>
    <property type="match status" value="1"/>
</dbReference>
<feature type="compositionally biased region" description="Polar residues" evidence="5">
    <location>
        <begin position="361"/>
        <end position="378"/>
    </location>
</feature>
<keyword evidence="4 6" id="KW-0472">Membrane</keyword>
<feature type="region of interest" description="Disordered" evidence="5">
    <location>
        <begin position="709"/>
        <end position="751"/>
    </location>
</feature>
<organism evidence="7 8">
    <name type="scientific">Elysia crispata</name>
    <name type="common">lettuce slug</name>
    <dbReference type="NCBI Taxonomy" id="231223"/>
    <lineage>
        <taxon>Eukaryota</taxon>
        <taxon>Metazoa</taxon>
        <taxon>Spiralia</taxon>
        <taxon>Lophotrochozoa</taxon>
        <taxon>Mollusca</taxon>
        <taxon>Gastropoda</taxon>
        <taxon>Heterobranchia</taxon>
        <taxon>Euthyneura</taxon>
        <taxon>Panpulmonata</taxon>
        <taxon>Sacoglossa</taxon>
        <taxon>Placobranchoidea</taxon>
        <taxon>Plakobranchidae</taxon>
        <taxon>Elysia</taxon>
    </lineage>
</organism>
<dbReference type="Proteomes" id="UP001283361">
    <property type="component" value="Unassembled WGS sequence"/>
</dbReference>
<keyword evidence="2 6" id="KW-0812">Transmembrane</keyword>
<comment type="subcellular location">
    <subcellularLocation>
        <location evidence="1">Membrane</location>
        <topology evidence="1">Multi-pass membrane protein</topology>
    </subcellularLocation>
</comment>
<dbReference type="EMBL" id="JAWDGP010006459">
    <property type="protein sequence ID" value="KAK3740808.1"/>
    <property type="molecule type" value="Genomic_DNA"/>
</dbReference>
<feature type="compositionally biased region" description="Pro residues" evidence="5">
    <location>
        <begin position="469"/>
        <end position="479"/>
    </location>
</feature>
<evidence type="ECO:0000256" key="4">
    <source>
        <dbReference type="ARBA" id="ARBA00023136"/>
    </source>
</evidence>
<accession>A0AAE0YCM3</accession>
<evidence type="ECO:0000256" key="2">
    <source>
        <dbReference type="ARBA" id="ARBA00022692"/>
    </source>
</evidence>
<feature type="compositionally biased region" description="Basic and acidic residues" evidence="5">
    <location>
        <begin position="344"/>
        <end position="356"/>
    </location>
</feature>
<feature type="region of interest" description="Disordered" evidence="5">
    <location>
        <begin position="53"/>
        <end position="79"/>
    </location>
</feature>
<dbReference type="AlphaFoldDB" id="A0AAE0YCM3"/>
<protein>
    <submittedName>
        <fullName evidence="7">Uncharacterized protein</fullName>
    </submittedName>
</protein>
<feature type="region of interest" description="Disordered" evidence="5">
    <location>
        <begin position="344"/>
        <end position="382"/>
    </location>
</feature>
<feature type="compositionally biased region" description="Basic and acidic residues" evidence="5">
    <location>
        <begin position="67"/>
        <end position="79"/>
    </location>
</feature>
<dbReference type="GO" id="GO:0016020">
    <property type="term" value="C:membrane"/>
    <property type="evidence" value="ECO:0007669"/>
    <property type="project" value="UniProtKB-SubCell"/>
</dbReference>
<keyword evidence="3 6" id="KW-1133">Transmembrane helix</keyword>
<feature type="region of interest" description="Disordered" evidence="5">
    <location>
        <begin position="793"/>
        <end position="842"/>
    </location>
</feature>